<evidence type="ECO:0000313" key="6">
    <source>
        <dbReference type="EMBL" id="KIP06175.1"/>
    </source>
</evidence>
<evidence type="ECO:0000256" key="5">
    <source>
        <dbReference type="SAM" id="Phobius"/>
    </source>
</evidence>
<feature type="transmembrane region" description="Helical" evidence="5">
    <location>
        <begin position="125"/>
        <end position="147"/>
    </location>
</feature>
<evidence type="ECO:0000256" key="4">
    <source>
        <dbReference type="ARBA" id="ARBA00023136"/>
    </source>
</evidence>
<dbReference type="GO" id="GO:0016020">
    <property type="term" value="C:membrane"/>
    <property type="evidence" value="ECO:0007669"/>
    <property type="project" value="UniProtKB-SubCell"/>
</dbReference>
<evidence type="ECO:0000313" key="7">
    <source>
        <dbReference type="Proteomes" id="UP000053257"/>
    </source>
</evidence>
<protein>
    <recommendedName>
        <fullName evidence="8">Membrane-associated proteins in eicosanoid and glutathione metabolism</fullName>
    </recommendedName>
</protein>
<comment type="subcellular location">
    <subcellularLocation>
        <location evidence="1">Membrane</location>
        <topology evidence="1">Multi-pass membrane protein</topology>
    </subcellularLocation>
</comment>
<proteinExistence type="predicted"/>
<organism evidence="6 7">
    <name type="scientific">Phlebiopsis gigantea (strain 11061_1 CR5-6)</name>
    <name type="common">White-rot fungus</name>
    <name type="synonym">Peniophora gigantea</name>
    <dbReference type="NCBI Taxonomy" id="745531"/>
    <lineage>
        <taxon>Eukaryota</taxon>
        <taxon>Fungi</taxon>
        <taxon>Dikarya</taxon>
        <taxon>Basidiomycota</taxon>
        <taxon>Agaricomycotina</taxon>
        <taxon>Agaricomycetes</taxon>
        <taxon>Polyporales</taxon>
        <taxon>Phanerochaetaceae</taxon>
        <taxon>Phlebiopsis</taxon>
    </lineage>
</organism>
<dbReference type="PANTHER" id="PTHR10250">
    <property type="entry name" value="MICROSOMAL GLUTATHIONE S-TRANSFERASE"/>
    <property type="match status" value="1"/>
</dbReference>
<evidence type="ECO:0000256" key="3">
    <source>
        <dbReference type="ARBA" id="ARBA00022989"/>
    </source>
</evidence>
<reference evidence="6 7" key="1">
    <citation type="journal article" date="2014" name="PLoS Genet.">
        <title>Analysis of the Phlebiopsis gigantea genome, transcriptome and secretome provides insight into its pioneer colonization strategies of wood.</title>
        <authorList>
            <person name="Hori C."/>
            <person name="Ishida T."/>
            <person name="Igarashi K."/>
            <person name="Samejima M."/>
            <person name="Suzuki H."/>
            <person name="Master E."/>
            <person name="Ferreira P."/>
            <person name="Ruiz-Duenas F.J."/>
            <person name="Held B."/>
            <person name="Canessa P."/>
            <person name="Larrondo L.F."/>
            <person name="Schmoll M."/>
            <person name="Druzhinina I.S."/>
            <person name="Kubicek C.P."/>
            <person name="Gaskell J.A."/>
            <person name="Kersten P."/>
            <person name="St John F."/>
            <person name="Glasner J."/>
            <person name="Sabat G."/>
            <person name="Splinter BonDurant S."/>
            <person name="Syed K."/>
            <person name="Yadav J."/>
            <person name="Mgbeahuruike A.C."/>
            <person name="Kovalchuk A."/>
            <person name="Asiegbu F.O."/>
            <person name="Lackner G."/>
            <person name="Hoffmeister D."/>
            <person name="Rencoret J."/>
            <person name="Gutierrez A."/>
            <person name="Sun H."/>
            <person name="Lindquist E."/>
            <person name="Barry K."/>
            <person name="Riley R."/>
            <person name="Grigoriev I.V."/>
            <person name="Henrissat B."/>
            <person name="Kues U."/>
            <person name="Berka R.M."/>
            <person name="Martinez A.T."/>
            <person name="Covert S.F."/>
            <person name="Blanchette R.A."/>
            <person name="Cullen D."/>
        </authorList>
    </citation>
    <scope>NUCLEOTIDE SEQUENCE [LARGE SCALE GENOMIC DNA]</scope>
    <source>
        <strain evidence="6 7">11061_1 CR5-6</strain>
    </source>
</reference>
<keyword evidence="3 5" id="KW-1133">Transmembrane helix</keyword>
<keyword evidence="2 5" id="KW-0812">Transmembrane</keyword>
<dbReference type="Gene3D" id="1.20.120.550">
    <property type="entry name" value="Membrane associated eicosanoid/glutathione metabolism-like domain"/>
    <property type="match status" value="1"/>
</dbReference>
<evidence type="ECO:0008006" key="8">
    <source>
        <dbReference type="Google" id="ProtNLM"/>
    </source>
</evidence>
<dbReference type="GO" id="GO:0004602">
    <property type="term" value="F:glutathione peroxidase activity"/>
    <property type="evidence" value="ECO:0007669"/>
    <property type="project" value="TreeGrafter"/>
</dbReference>
<dbReference type="STRING" id="745531.A0A0C3S9G2"/>
<evidence type="ECO:0000256" key="1">
    <source>
        <dbReference type="ARBA" id="ARBA00004141"/>
    </source>
</evidence>
<keyword evidence="7" id="KW-1185">Reference proteome</keyword>
<name>A0A0C3S9G2_PHLG1</name>
<feature type="transmembrane region" description="Helical" evidence="5">
    <location>
        <begin position="6"/>
        <end position="25"/>
    </location>
</feature>
<dbReference type="AlphaFoldDB" id="A0A0C3S9G2"/>
<dbReference type="GO" id="GO:0005635">
    <property type="term" value="C:nuclear envelope"/>
    <property type="evidence" value="ECO:0007669"/>
    <property type="project" value="TreeGrafter"/>
</dbReference>
<dbReference type="InterPro" id="IPR023352">
    <property type="entry name" value="MAPEG-like_dom_sf"/>
</dbReference>
<dbReference type="HOGENOM" id="CLU_110291_1_2_1"/>
<accession>A0A0C3S9G2</accession>
<dbReference type="Pfam" id="PF01124">
    <property type="entry name" value="MAPEG"/>
    <property type="match status" value="1"/>
</dbReference>
<dbReference type="SUPFAM" id="SSF161084">
    <property type="entry name" value="MAPEG domain-like"/>
    <property type="match status" value="1"/>
</dbReference>
<evidence type="ECO:0000256" key="2">
    <source>
        <dbReference type="ARBA" id="ARBA00022692"/>
    </source>
</evidence>
<dbReference type="InterPro" id="IPR050997">
    <property type="entry name" value="MAPEG"/>
</dbReference>
<dbReference type="EMBL" id="KN840524">
    <property type="protein sequence ID" value="KIP06175.1"/>
    <property type="molecule type" value="Genomic_DNA"/>
</dbReference>
<gene>
    <name evidence="6" type="ORF">PHLGIDRAFT_36079</name>
</gene>
<dbReference type="GO" id="GO:0004364">
    <property type="term" value="F:glutathione transferase activity"/>
    <property type="evidence" value="ECO:0007669"/>
    <property type="project" value="TreeGrafter"/>
</dbReference>
<dbReference type="PANTHER" id="PTHR10250:SF26">
    <property type="entry name" value="GLUTATHIONE S-TRANSFERASE 3, MITOCHONDRIAL"/>
    <property type="match status" value="1"/>
</dbReference>
<keyword evidence="4 5" id="KW-0472">Membrane</keyword>
<sequence>MSIVLPAEYGYTAAAVVSTFWVTLFQSLRVGRARKAAKIDYPQLYAEKAEAAASKEAHVFNCAQRAHQNTLEWLPQVIASTLIVGVKYPRFAAAVCATWSVARVLYTIGYTSGNPKKRNLLGANIFSGLTTVGFVLGASTYTVYQLITA</sequence>
<dbReference type="OrthoDB" id="410651at2759"/>
<dbReference type="InterPro" id="IPR001129">
    <property type="entry name" value="Membr-assoc_MAPEG"/>
</dbReference>
<dbReference type="GO" id="GO:0005783">
    <property type="term" value="C:endoplasmic reticulum"/>
    <property type="evidence" value="ECO:0007669"/>
    <property type="project" value="TreeGrafter"/>
</dbReference>
<dbReference type="Proteomes" id="UP000053257">
    <property type="component" value="Unassembled WGS sequence"/>
</dbReference>